<keyword evidence="8 17" id="KW-0812">Transmembrane</keyword>
<feature type="transmembrane region" description="Helical" evidence="17">
    <location>
        <begin position="21"/>
        <end position="40"/>
    </location>
</feature>
<evidence type="ECO:0000259" key="19">
    <source>
        <dbReference type="Pfam" id="PF01059"/>
    </source>
</evidence>
<dbReference type="EMBL" id="MK423964">
    <property type="protein sequence ID" value="QIT06538.1"/>
    <property type="molecule type" value="Genomic_DNA"/>
</dbReference>
<dbReference type="GO" id="GO:0008137">
    <property type="term" value="F:NADH dehydrogenase (ubiquinone) activity"/>
    <property type="evidence" value="ECO:0007669"/>
    <property type="project" value="UniProtKB-UniRule"/>
</dbReference>
<dbReference type="PANTHER" id="PTHR43507">
    <property type="entry name" value="NADH-UBIQUINONE OXIDOREDUCTASE CHAIN 4"/>
    <property type="match status" value="1"/>
</dbReference>
<keyword evidence="9" id="KW-1278">Translocase</keyword>
<dbReference type="PRINTS" id="PR01437">
    <property type="entry name" value="NUOXDRDTASE4"/>
</dbReference>
<evidence type="ECO:0000256" key="2">
    <source>
        <dbReference type="ARBA" id="ARBA00004225"/>
    </source>
</evidence>
<evidence type="ECO:0000313" key="20">
    <source>
        <dbReference type="EMBL" id="QIT06538.1"/>
    </source>
</evidence>
<feature type="transmembrane region" description="Helical" evidence="17">
    <location>
        <begin position="304"/>
        <end position="321"/>
    </location>
</feature>
<keyword evidence="6 17" id="KW-0813">Transport</keyword>
<evidence type="ECO:0000256" key="15">
    <source>
        <dbReference type="ARBA" id="ARBA00023136"/>
    </source>
</evidence>
<keyword evidence="13 17" id="KW-0830">Ubiquinone</keyword>
<evidence type="ECO:0000256" key="12">
    <source>
        <dbReference type="ARBA" id="ARBA00023027"/>
    </source>
</evidence>
<feature type="transmembrane region" description="Helical" evidence="17">
    <location>
        <begin position="107"/>
        <end position="127"/>
    </location>
</feature>
<feature type="domain" description="NADH:quinone oxidoreductase/Mrp antiporter transmembrane" evidence="18">
    <location>
        <begin position="101"/>
        <end position="393"/>
    </location>
</feature>
<evidence type="ECO:0000256" key="3">
    <source>
        <dbReference type="ARBA" id="ARBA00009025"/>
    </source>
</evidence>
<keyword evidence="10 17" id="KW-0249">Electron transport</keyword>
<keyword evidence="15 17" id="KW-0472">Membrane</keyword>
<evidence type="ECO:0000259" key="18">
    <source>
        <dbReference type="Pfam" id="PF00361"/>
    </source>
</evidence>
<evidence type="ECO:0000256" key="17">
    <source>
        <dbReference type="RuleBase" id="RU003297"/>
    </source>
</evidence>
<feature type="transmembrane region" description="Helical" evidence="17">
    <location>
        <begin position="216"/>
        <end position="235"/>
    </location>
</feature>
<dbReference type="AlphaFoldDB" id="A0A6H0EW41"/>
<protein>
    <recommendedName>
        <fullName evidence="5 17">NADH-ubiquinone oxidoreductase chain 4</fullName>
        <ecNumber evidence="4 17">7.1.1.2</ecNumber>
    </recommendedName>
</protein>
<evidence type="ECO:0000256" key="13">
    <source>
        <dbReference type="ARBA" id="ARBA00023075"/>
    </source>
</evidence>
<reference evidence="20" key="1">
    <citation type="submission" date="2019-01" db="EMBL/GenBank/DDBJ databases">
        <title>Mitochondrial phylogenomics of Collembola.</title>
        <authorList>
            <person name="Sun X."/>
            <person name="Xie Z.-J."/>
            <person name="Dong J."/>
            <person name="Yu D.-Y."/>
        </authorList>
    </citation>
    <scope>NUCLEOTIDE SEQUENCE</scope>
</reference>
<dbReference type="Pfam" id="PF00361">
    <property type="entry name" value="Proton_antipo_M"/>
    <property type="match status" value="1"/>
</dbReference>
<dbReference type="Pfam" id="PF01059">
    <property type="entry name" value="Oxidored_q5_N"/>
    <property type="match status" value="1"/>
</dbReference>
<feature type="transmembrane region" description="Helical" evidence="17">
    <location>
        <begin position="425"/>
        <end position="445"/>
    </location>
</feature>
<feature type="transmembrane region" description="Helical" evidence="17">
    <location>
        <begin position="176"/>
        <end position="196"/>
    </location>
</feature>
<keyword evidence="7 17" id="KW-0679">Respiratory chain</keyword>
<gene>
    <name evidence="20" type="primary">ND4</name>
</gene>
<keyword evidence="12 17" id="KW-0520">NAD</keyword>
<evidence type="ECO:0000256" key="14">
    <source>
        <dbReference type="ARBA" id="ARBA00023128"/>
    </source>
</evidence>
<evidence type="ECO:0000256" key="8">
    <source>
        <dbReference type="ARBA" id="ARBA00022692"/>
    </source>
</evidence>
<evidence type="ECO:0000256" key="9">
    <source>
        <dbReference type="ARBA" id="ARBA00022967"/>
    </source>
</evidence>
<comment type="function">
    <text evidence="17">Core subunit of the mitochondrial membrane respiratory chain NADH dehydrogenase (Complex I) which catalyzes electron transfer from NADH through the respiratory chain, using ubiquinone as an electron acceptor. Essential for the catalytic activity and assembly of complex I.</text>
</comment>
<dbReference type="GO" id="GO:0031966">
    <property type="term" value="C:mitochondrial membrane"/>
    <property type="evidence" value="ECO:0007669"/>
    <property type="project" value="UniProtKB-SubCell"/>
</dbReference>
<feature type="transmembrane region" description="Helical" evidence="17">
    <location>
        <begin position="380"/>
        <end position="404"/>
    </location>
</feature>
<feature type="domain" description="NADH:ubiquinone oxidoreductase chain 4 N-terminal" evidence="19">
    <location>
        <begin position="2"/>
        <end position="98"/>
    </location>
</feature>
<comment type="similarity">
    <text evidence="3 17">Belongs to the complex I subunit 4 family.</text>
</comment>
<comment type="catalytic activity">
    <reaction evidence="16 17">
        <text>a ubiquinone + NADH + 5 H(+)(in) = a ubiquinol + NAD(+) + 4 H(+)(out)</text>
        <dbReference type="Rhea" id="RHEA:29091"/>
        <dbReference type="Rhea" id="RHEA-COMP:9565"/>
        <dbReference type="Rhea" id="RHEA-COMP:9566"/>
        <dbReference type="ChEBI" id="CHEBI:15378"/>
        <dbReference type="ChEBI" id="CHEBI:16389"/>
        <dbReference type="ChEBI" id="CHEBI:17976"/>
        <dbReference type="ChEBI" id="CHEBI:57540"/>
        <dbReference type="ChEBI" id="CHEBI:57945"/>
        <dbReference type="EC" id="7.1.1.2"/>
    </reaction>
</comment>
<dbReference type="InterPro" id="IPR000260">
    <property type="entry name" value="NADH4_N"/>
</dbReference>
<feature type="transmembrane region" description="Helical" evidence="17">
    <location>
        <begin position="83"/>
        <end position="101"/>
    </location>
</feature>
<dbReference type="PANTHER" id="PTHR43507:SF20">
    <property type="entry name" value="NADH-UBIQUINONE OXIDOREDUCTASE CHAIN 4"/>
    <property type="match status" value="1"/>
</dbReference>
<keyword evidence="14 17" id="KW-0496">Mitochondrion</keyword>
<evidence type="ECO:0000256" key="7">
    <source>
        <dbReference type="ARBA" id="ARBA00022660"/>
    </source>
</evidence>
<feature type="transmembrane region" description="Helical" evidence="17">
    <location>
        <begin position="342"/>
        <end position="360"/>
    </location>
</feature>
<organism evidence="20">
    <name type="scientific">Sminthurides bifidus</name>
    <dbReference type="NCBI Taxonomy" id="2584528"/>
    <lineage>
        <taxon>Eukaryota</taxon>
        <taxon>Metazoa</taxon>
        <taxon>Ecdysozoa</taxon>
        <taxon>Arthropoda</taxon>
        <taxon>Hexapoda</taxon>
        <taxon>Collembola</taxon>
        <taxon>Symphypleona</taxon>
        <taxon>Sminthurididae</taxon>
        <taxon>Sminthurides</taxon>
    </lineage>
</organism>
<evidence type="ECO:0000256" key="5">
    <source>
        <dbReference type="ARBA" id="ARBA00021006"/>
    </source>
</evidence>
<evidence type="ECO:0000256" key="1">
    <source>
        <dbReference type="ARBA" id="ARBA00003257"/>
    </source>
</evidence>
<feature type="transmembrane region" description="Helical" evidence="17">
    <location>
        <begin position="276"/>
        <end position="298"/>
    </location>
</feature>
<evidence type="ECO:0000256" key="16">
    <source>
        <dbReference type="ARBA" id="ARBA00049551"/>
    </source>
</evidence>
<feature type="transmembrane region" description="Helical" evidence="17">
    <location>
        <begin position="134"/>
        <end position="156"/>
    </location>
</feature>
<dbReference type="GO" id="GO:0003954">
    <property type="term" value="F:NADH dehydrogenase activity"/>
    <property type="evidence" value="ECO:0007669"/>
    <property type="project" value="TreeGrafter"/>
</dbReference>
<name>A0A6H0EW41_9HEXA</name>
<dbReference type="InterPro" id="IPR003918">
    <property type="entry name" value="NADH_UbQ_OxRdtase"/>
</dbReference>
<geneLocation type="mitochondrion" evidence="20"/>
<keyword evidence="11 17" id="KW-1133">Transmembrane helix</keyword>
<sequence length="446" mass="50389">MMIYLFSSVFLSFFVSSSQNIIAFLCFLFVMLMLSYPVYFDYLSYSFYMDNLSFFLIYLTIWILILMVSASGSIYKSNYSYHYFNLVILMLLVSLILAFLSNSLLSFYFFFEFSIIPTAMLIMGWGYQVERVQAFTYFLIYTLFSSLPLLLMVVYLSSNLVLVNFYNFLGSVELVVGSNCLTPLVISVVSVGAFLVKMPMYLFHLWLPKAHVEAPVSGSMILAGVLLKLGGYGIVRVSLFFKKGLVVLAPYIVGISLTSLVFVGFICLRNNDMKSLVAYSSVSHMGICITGLVTFFFYGYMGGLLMLIGHGVCSSGMFYYINVLYERSGSRSLFINKGLSHFNMSCVLFSFLISVINMSAPPTMNLFSEVYLFVSVLGSSLFLLPTLVLGSFLVACYSIFFFSFSHHGASYTNYNSHLVINSLEYLTLSNHLTPLVLSFLFIFYIF</sequence>
<comment type="function">
    <text evidence="1">Core subunit of the mitochondrial membrane respiratory chain NADH dehydrogenase (Complex I) that is believed to belong to the minimal assembly required for catalysis. Complex I functions in the transfer of electrons from NADH to the respiratory chain. The immediate electron acceptor for the enzyme is believed to be ubiquinone.</text>
</comment>
<proteinExistence type="inferred from homology"/>
<dbReference type="GO" id="GO:0042773">
    <property type="term" value="P:ATP synthesis coupled electron transport"/>
    <property type="evidence" value="ECO:0007669"/>
    <property type="project" value="InterPro"/>
</dbReference>
<evidence type="ECO:0000256" key="10">
    <source>
        <dbReference type="ARBA" id="ARBA00022982"/>
    </source>
</evidence>
<evidence type="ECO:0000256" key="11">
    <source>
        <dbReference type="ARBA" id="ARBA00022989"/>
    </source>
</evidence>
<dbReference type="GO" id="GO:0048039">
    <property type="term" value="F:ubiquinone binding"/>
    <property type="evidence" value="ECO:0007669"/>
    <property type="project" value="TreeGrafter"/>
</dbReference>
<comment type="subcellular location">
    <subcellularLocation>
        <location evidence="2 17">Mitochondrion membrane</location>
        <topology evidence="2 17">Multi-pass membrane protein</topology>
    </subcellularLocation>
</comment>
<evidence type="ECO:0000256" key="6">
    <source>
        <dbReference type="ARBA" id="ARBA00022448"/>
    </source>
</evidence>
<accession>A0A6H0EW41</accession>
<feature type="transmembrane region" description="Helical" evidence="17">
    <location>
        <begin position="247"/>
        <end position="269"/>
    </location>
</feature>
<dbReference type="EC" id="7.1.1.2" evidence="4 17"/>
<feature type="transmembrane region" description="Helical" evidence="17">
    <location>
        <begin position="52"/>
        <end position="71"/>
    </location>
</feature>
<dbReference type="InterPro" id="IPR001750">
    <property type="entry name" value="ND/Mrp_TM"/>
</dbReference>
<evidence type="ECO:0000256" key="4">
    <source>
        <dbReference type="ARBA" id="ARBA00012944"/>
    </source>
</evidence>
<dbReference type="GO" id="GO:0015990">
    <property type="term" value="P:electron transport coupled proton transport"/>
    <property type="evidence" value="ECO:0007669"/>
    <property type="project" value="TreeGrafter"/>
</dbReference>